<evidence type="ECO:0000256" key="4">
    <source>
        <dbReference type="ARBA" id="ARBA00005336"/>
    </source>
</evidence>
<dbReference type="InterPro" id="IPR036881">
    <property type="entry name" value="Glyco_hydro_3_C_sf"/>
</dbReference>
<dbReference type="SUPFAM" id="SSF51445">
    <property type="entry name" value="(Trans)glycosidases"/>
    <property type="match status" value="1"/>
</dbReference>
<feature type="domain" description="PA14" evidence="14">
    <location>
        <begin position="412"/>
        <end position="572"/>
    </location>
</feature>
<accession>A0AAN4Y8T6</accession>
<dbReference type="InterPro" id="IPR001764">
    <property type="entry name" value="Glyco_hydro_3_N"/>
</dbReference>
<evidence type="ECO:0000313" key="16">
    <source>
        <dbReference type="Proteomes" id="UP001165205"/>
    </source>
</evidence>
<dbReference type="PANTHER" id="PTHR42715:SF27">
    <property type="entry name" value="BETA-GLUCOSIDASE-RELATED"/>
    <property type="match status" value="1"/>
</dbReference>
<dbReference type="Pfam" id="PF01915">
    <property type="entry name" value="Glyco_hydro_3_C"/>
    <property type="match status" value="1"/>
</dbReference>
<dbReference type="InterPro" id="IPR050288">
    <property type="entry name" value="Cellulose_deg_GH3"/>
</dbReference>
<dbReference type="Pfam" id="PF14310">
    <property type="entry name" value="Fn3-like"/>
    <property type="match status" value="1"/>
</dbReference>
<dbReference type="InterPro" id="IPR013783">
    <property type="entry name" value="Ig-like_fold"/>
</dbReference>
<reference evidence="15" key="1">
    <citation type="submission" date="2023-04" db="EMBL/GenBank/DDBJ databases">
        <title>Aspergillus oryzae NBRC 4228.</title>
        <authorList>
            <person name="Ichikawa N."/>
            <person name="Sato H."/>
            <person name="Tonouchi N."/>
        </authorList>
    </citation>
    <scope>NUCLEOTIDE SEQUENCE</scope>
    <source>
        <strain evidence="15">NBRC 4228</strain>
    </source>
</reference>
<dbReference type="InterPro" id="IPR037524">
    <property type="entry name" value="PA14/GLEYA"/>
</dbReference>
<dbReference type="GO" id="GO:0005576">
    <property type="term" value="C:extracellular region"/>
    <property type="evidence" value="ECO:0007669"/>
    <property type="project" value="UniProtKB-SubCell"/>
</dbReference>
<dbReference type="FunFam" id="3.20.20.300:FF:000006">
    <property type="entry name" value="Beta-glucosidase H"/>
    <property type="match status" value="1"/>
</dbReference>
<dbReference type="InterPro" id="IPR017853">
    <property type="entry name" value="GH"/>
</dbReference>
<dbReference type="FunFam" id="2.60.120.260:FF:000119">
    <property type="entry name" value="Probable beta-glucosidase I"/>
    <property type="match status" value="1"/>
</dbReference>
<dbReference type="PANTHER" id="PTHR42715">
    <property type="entry name" value="BETA-GLUCOSIDASE"/>
    <property type="match status" value="1"/>
</dbReference>
<dbReference type="Gene3D" id="2.60.40.10">
    <property type="entry name" value="Immunoglobulins"/>
    <property type="match status" value="1"/>
</dbReference>
<dbReference type="SMART" id="SM01217">
    <property type="entry name" value="Fn3_like"/>
    <property type="match status" value="1"/>
</dbReference>
<comment type="pathway">
    <text evidence="3 13">Glycan metabolism; cellulose degradation.</text>
</comment>
<evidence type="ECO:0000256" key="5">
    <source>
        <dbReference type="ARBA" id="ARBA00022525"/>
    </source>
</evidence>
<comment type="subcellular location">
    <subcellularLocation>
        <location evidence="2">Secreted</location>
    </subcellularLocation>
</comment>
<comment type="caution">
    <text evidence="15">The sequence shown here is derived from an EMBL/GenBank/DDBJ whole genome shotgun (WGS) entry which is preliminary data.</text>
</comment>
<evidence type="ECO:0000256" key="6">
    <source>
        <dbReference type="ARBA" id="ARBA00022801"/>
    </source>
</evidence>
<protein>
    <recommendedName>
        <fullName evidence="13">beta-glucosidase</fullName>
        <ecNumber evidence="13">3.2.1.21</ecNumber>
    </recommendedName>
</protein>
<evidence type="ECO:0000256" key="10">
    <source>
        <dbReference type="ARBA" id="ARBA00023295"/>
    </source>
</evidence>
<dbReference type="SUPFAM" id="SSF52279">
    <property type="entry name" value="Beta-D-glucan exohydrolase, C-terminal domain"/>
    <property type="match status" value="1"/>
</dbReference>
<dbReference type="AlphaFoldDB" id="A0AAN4Y8T6"/>
<evidence type="ECO:0000256" key="12">
    <source>
        <dbReference type="ARBA" id="ARBA00024983"/>
    </source>
</evidence>
<evidence type="ECO:0000256" key="8">
    <source>
        <dbReference type="ARBA" id="ARBA00023180"/>
    </source>
</evidence>
<evidence type="ECO:0000256" key="11">
    <source>
        <dbReference type="ARBA" id="ARBA00023326"/>
    </source>
</evidence>
<evidence type="ECO:0000256" key="7">
    <source>
        <dbReference type="ARBA" id="ARBA00023001"/>
    </source>
</evidence>
<name>A0AAN4Y8T6_ASPOZ</name>
<proteinExistence type="inferred from homology"/>
<evidence type="ECO:0000256" key="9">
    <source>
        <dbReference type="ARBA" id="ARBA00023277"/>
    </source>
</evidence>
<organism evidence="15 16">
    <name type="scientific">Aspergillus oryzae</name>
    <name type="common">Yellow koji mold</name>
    <dbReference type="NCBI Taxonomy" id="5062"/>
    <lineage>
        <taxon>Eukaryota</taxon>
        <taxon>Fungi</taxon>
        <taxon>Dikarya</taxon>
        <taxon>Ascomycota</taxon>
        <taxon>Pezizomycotina</taxon>
        <taxon>Eurotiomycetes</taxon>
        <taxon>Eurotiomycetidae</taxon>
        <taxon>Eurotiales</taxon>
        <taxon>Aspergillaceae</taxon>
        <taxon>Aspergillus</taxon>
        <taxon>Aspergillus subgen. Circumdati</taxon>
    </lineage>
</organism>
<evidence type="ECO:0000259" key="14">
    <source>
        <dbReference type="PROSITE" id="PS51820"/>
    </source>
</evidence>
<keyword evidence="6 13" id="KW-0378">Hydrolase</keyword>
<dbReference type="InterPro" id="IPR002772">
    <property type="entry name" value="Glyco_hydro_3_C"/>
</dbReference>
<dbReference type="Proteomes" id="UP001165205">
    <property type="component" value="Unassembled WGS sequence"/>
</dbReference>
<keyword evidence="9 13" id="KW-0119">Carbohydrate metabolism</keyword>
<dbReference type="InterPro" id="IPR011658">
    <property type="entry name" value="PA14_dom"/>
</dbReference>
<evidence type="ECO:0000256" key="1">
    <source>
        <dbReference type="ARBA" id="ARBA00000448"/>
    </source>
</evidence>
<dbReference type="InterPro" id="IPR036962">
    <property type="entry name" value="Glyco_hydro_3_N_sf"/>
</dbReference>
<keyword evidence="5" id="KW-0964">Secreted</keyword>
<gene>
    <name evidence="15" type="ORF">Aory04_000072000</name>
</gene>
<dbReference type="GO" id="GO:0008422">
    <property type="term" value="F:beta-glucosidase activity"/>
    <property type="evidence" value="ECO:0007669"/>
    <property type="project" value="UniProtKB-EC"/>
</dbReference>
<comment type="similarity">
    <text evidence="4 13">Belongs to the glycosyl hydrolase 3 family.</text>
</comment>
<sequence length="856" mass="94203">MPRLDVEKTIEELSLGEKVALTAGKSKTHDRKRKEMLRIPGIDFWHTASVPRLNIPTLRMSDGPNGVRGTRFFNGVPAACFPCATALGATWDTELLHEIGQLMGEESIAKGSHIILGPTINTQRSPLGGRGFESFAEDGVLSGLLAGYISKGIQEKGVAATLKHFVCNDQEHQRMAVDSIVTQRALREIYLLPFQLAMRICRTACVMTAYNKVNGTHVSQNKEIITDILRKEWGWDGLVMSDWFGTYSTSDAINAGLDLEMPGKTRWRGTALAHAVSSNEVAEFVMDERVRNVLNLVNFVDGLNIPENAPEKALNRPQDQALLRRAAAESVVLMKNEEDILPLKKEKSILVIGPNSKVAAYCGGGSASLDAYYTVTPFEGVSAQSKGEVKFSQGVYSHKDLPLLGPLLKTADGKTGFSFKVYNEHPSESNRELIEQLHLVSSSGFLMDYVNPKIKSLTYYVDMEGLFTPEEDGVYDFGVTVVGTGQLFIDGELVVDNTKNQRQGSAFFGSATVEEKGSKELKAGQTYKVLFQFGTAPTSDLDTRGVVVFGPGGFRFGASRRVGQEELISNAVKLASEAKQVVVFAGLTSEWETEGYDRDHMDLPPGSDEMISRVLDVNPNAVVVIQSGTPVTMPWANKTKALLHAWFGGNECGNGIADVLYGDVNPSGKLPITFPVRLQDNPSYVNFRSERGRVLYGEDVYVGYRYYEKVDLAPLFPFGHGLSYTTFTRSDLTLTTTPEKPQYEESGEPITATVTVTNTGKVAGAEIVQLWVAPPATEVNRPVRELKGFTKVFLQPGEQKKVEIVVEKKLATSWFDEMREKWASEKGEYEVLVTGTGEGVLKSSFKVEKTRYWLGL</sequence>
<evidence type="ECO:0000256" key="2">
    <source>
        <dbReference type="ARBA" id="ARBA00004613"/>
    </source>
</evidence>
<evidence type="ECO:0000313" key="15">
    <source>
        <dbReference type="EMBL" id="GMG23221.1"/>
    </source>
</evidence>
<dbReference type="InterPro" id="IPR026891">
    <property type="entry name" value="Fn3-like"/>
</dbReference>
<dbReference type="SMART" id="SM00758">
    <property type="entry name" value="PA14"/>
    <property type="match status" value="1"/>
</dbReference>
<keyword evidence="10 13" id="KW-0326">Glycosidase</keyword>
<dbReference type="Gene3D" id="3.20.20.300">
    <property type="entry name" value="Glycoside hydrolase, family 3, N-terminal domain"/>
    <property type="match status" value="1"/>
</dbReference>
<dbReference type="Pfam" id="PF07691">
    <property type="entry name" value="PA14"/>
    <property type="match status" value="1"/>
</dbReference>
<keyword evidence="8" id="KW-0325">Glycoprotein</keyword>
<dbReference type="GO" id="GO:0030245">
    <property type="term" value="P:cellulose catabolic process"/>
    <property type="evidence" value="ECO:0007669"/>
    <property type="project" value="UniProtKB-KW"/>
</dbReference>
<comment type="catalytic activity">
    <reaction evidence="1 13">
        <text>Hydrolysis of terminal, non-reducing beta-D-glucosyl residues with release of beta-D-glucose.</text>
        <dbReference type="EC" id="3.2.1.21"/>
    </reaction>
</comment>
<evidence type="ECO:0000256" key="3">
    <source>
        <dbReference type="ARBA" id="ARBA00004987"/>
    </source>
</evidence>
<dbReference type="PRINTS" id="PR00133">
    <property type="entry name" value="GLHYDRLASE3"/>
</dbReference>
<dbReference type="Pfam" id="PF00933">
    <property type="entry name" value="Glyco_hydro_3"/>
    <property type="match status" value="1"/>
</dbReference>
<dbReference type="FunFam" id="2.60.40.10:FF:000495">
    <property type="entry name" value="Periplasmic beta-glucosidase"/>
    <property type="match status" value="1"/>
</dbReference>
<dbReference type="PROSITE" id="PS00775">
    <property type="entry name" value="GLYCOSYL_HYDROL_F3"/>
    <property type="match status" value="1"/>
</dbReference>
<dbReference type="EC" id="3.2.1.21" evidence="13"/>
<comment type="function">
    <text evidence="12">Beta-glucosidases are one of a number of cellulolytic enzymes involved in the degradation of cellulosic biomass. Catalyzes the last step releasing glucose from the inhibitory cellobiose.</text>
</comment>
<dbReference type="EMBL" id="BSYA01000004">
    <property type="protein sequence ID" value="GMG23221.1"/>
    <property type="molecule type" value="Genomic_DNA"/>
</dbReference>
<keyword evidence="11 13" id="KW-0624">Polysaccharide degradation</keyword>
<dbReference type="InterPro" id="IPR019800">
    <property type="entry name" value="Glyco_hydro_3_AS"/>
</dbReference>
<evidence type="ECO:0000256" key="13">
    <source>
        <dbReference type="RuleBase" id="RU361161"/>
    </source>
</evidence>
<keyword evidence="7" id="KW-0136">Cellulose degradation</keyword>
<dbReference type="Gene3D" id="3.40.50.1700">
    <property type="entry name" value="Glycoside hydrolase family 3 C-terminal domain"/>
    <property type="match status" value="1"/>
</dbReference>
<dbReference type="PROSITE" id="PS51820">
    <property type="entry name" value="PA14"/>
    <property type="match status" value="1"/>
</dbReference>
<dbReference type="Gene3D" id="2.60.120.260">
    <property type="entry name" value="Galactose-binding domain-like"/>
    <property type="match status" value="1"/>
</dbReference>